<name>A0A8S3JD56_9BILA</name>
<sequence>KTNDGRYDYSRWFVLDNTLFSNLQQAMIILGSREECDRSGRGLELAIRTDAESETEFTLSTQNKVEPHNGDSNSSSTAKLVKPTTTNSSALSSISGKIFNIFFMFYEHHNKQGLNKSKPN</sequence>
<dbReference type="EMBL" id="CAJOBI010342119">
    <property type="protein sequence ID" value="CAF5214421.1"/>
    <property type="molecule type" value="Genomic_DNA"/>
</dbReference>
<gene>
    <name evidence="2" type="ORF">SMN809_LOCUS79290</name>
</gene>
<feature type="non-terminal residue" evidence="2">
    <location>
        <position position="1"/>
    </location>
</feature>
<organism evidence="2 3">
    <name type="scientific">Rotaria magnacalcarata</name>
    <dbReference type="NCBI Taxonomy" id="392030"/>
    <lineage>
        <taxon>Eukaryota</taxon>
        <taxon>Metazoa</taxon>
        <taxon>Spiralia</taxon>
        <taxon>Gnathifera</taxon>
        <taxon>Rotifera</taxon>
        <taxon>Eurotatoria</taxon>
        <taxon>Bdelloidea</taxon>
        <taxon>Philodinida</taxon>
        <taxon>Philodinidae</taxon>
        <taxon>Rotaria</taxon>
    </lineage>
</organism>
<feature type="region of interest" description="Disordered" evidence="1">
    <location>
        <begin position="53"/>
        <end position="90"/>
    </location>
</feature>
<dbReference type="AlphaFoldDB" id="A0A8S3JD56"/>
<feature type="compositionally biased region" description="Polar residues" evidence="1">
    <location>
        <begin position="56"/>
        <end position="90"/>
    </location>
</feature>
<comment type="caution">
    <text evidence="2">The sequence shown here is derived from an EMBL/GenBank/DDBJ whole genome shotgun (WGS) entry which is preliminary data.</text>
</comment>
<proteinExistence type="predicted"/>
<evidence type="ECO:0000313" key="2">
    <source>
        <dbReference type="EMBL" id="CAF5214421.1"/>
    </source>
</evidence>
<dbReference type="Proteomes" id="UP000676336">
    <property type="component" value="Unassembled WGS sequence"/>
</dbReference>
<accession>A0A8S3JD56</accession>
<reference evidence="2" key="1">
    <citation type="submission" date="2021-02" db="EMBL/GenBank/DDBJ databases">
        <authorList>
            <person name="Nowell W R."/>
        </authorList>
    </citation>
    <scope>NUCLEOTIDE SEQUENCE</scope>
</reference>
<evidence type="ECO:0000313" key="3">
    <source>
        <dbReference type="Proteomes" id="UP000676336"/>
    </source>
</evidence>
<protein>
    <submittedName>
        <fullName evidence="2">Uncharacterized protein</fullName>
    </submittedName>
</protein>
<evidence type="ECO:0000256" key="1">
    <source>
        <dbReference type="SAM" id="MobiDB-lite"/>
    </source>
</evidence>